<dbReference type="SUPFAM" id="SSF82171">
    <property type="entry name" value="DPP6 N-terminal domain-like"/>
    <property type="match status" value="1"/>
</dbReference>
<dbReference type="KEGG" id="plei:Q9312_01160"/>
<dbReference type="EMBL" id="CP133548">
    <property type="protein sequence ID" value="WMS87547.1"/>
    <property type="molecule type" value="Genomic_DNA"/>
</dbReference>
<gene>
    <name evidence="2" type="ORF">Q9312_01160</name>
</gene>
<sequence>MMIRLIRYKLATLSFNIRLVSSFIRLSVVVASLSFMSTVSAIPGTDISLLKVLANLVEAKAQTSTSTTETMKPFSAEFMQTVIARKGYDNQPYFESSNSLLFTRQDGEQTDIYRLDLLNHKVTALTRTNVSEYSPTPLGPDSFSTVVADNGKQTLWIYRSGKAVEKVSGAVEPVGYHAWLSTSQLMMFRLAEPHELVLFDRESGKSRVVAKDIGRTLIADNAGQVFFAQRQSDGMYLASYQASTDAVTLLAKLMADREDFAWHRNLGFISSDGKQLYYLDAATSQWRLIDVTLPESIQDITRLAIAPNGQAIAIVHSDVDTASLGSGSVHSGSGQSNSVPSNSDQNNSSDRDSE</sequence>
<reference evidence="2 3" key="1">
    <citation type="submission" date="2023-08" db="EMBL/GenBank/DDBJ databases">
        <title>Pleionea litopenaei sp. nov., isolated from stomach of juvenile Litopenaeus vannamei.</title>
        <authorList>
            <person name="Rho A.M."/>
            <person name="Hwang C.Y."/>
        </authorList>
    </citation>
    <scope>NUCLEOTIDE SEQUENCE [LARGE SCALE GENOMIC DNA]</scope>
    <source>
        <strain evidence="2 3">HL-JVS1</strain>
    </source>
</reference>
<evidence type="ECO:0000256" key="1">
    <source>
        <dbReference type="SAM" id="MobiDB-lite"/>
    </source>
</evidence>
<dbReference type="Proteomes" id="UP001239782">
    <property type="component" value="Chromosome"/>
</dbReference>
<dbReference type="AlphaFoldDB" id="A0AA51X6R0"/>
<accession>A0AA51X6R0</accession>
<organism evidence="2 3">
    <name type="scientific">Pleionea litopenaei</name>
    <dbReference type="NCBI Taxonomy" id="3070815"/>
    <lineage>
        <taxon>Bacteria</taxon>
        <taxon>Pseudomonadati</taxon>
        <taxon>Pseudomonadota</taxon>
        <taxon>Gammaproteobacteria</taxon>
        <taxon>Oceanospirillales</taxon>
        <taxon>Pleioneaceae</taxon>
        <taxon>Pleionea</taxon>
    </lineage>
</organism>
<proteinExistence type="predicted"/>
<evidence type="ECO:0000313" key="2">
    <source>
        <dbReference type="EMBL" id="WMS87547.1"/>
    </source>
</evidence>
<feature type="compositionally biased region" description="Low complexity" evidence="1">
    <location>
        <begin position="325"/>
        <end position="348"/>
    </location>
</feature>
<evidence type="ECO:0008006" key="4">
    <source>
        <dbReference type="Google" id="ProtNLM"/>
    </source>
</evidence>
<protein>
    <recommendedName>
        <fullName evidence="4">WD40 repeat protein</fullName>
    </recommendedName>
</protein>
<evidence type="ECO:0000313" key="3">
    <source>
        <dbReference type="Proteomes" id="UP001239782"/>
    </source>
</evidence>
<keyword evidence="3" id="KW-1185">Reference proteome</keyword>
<name>A0AA51X6R0_9GAMM</name>
<dbReference type="RefSeq" id="WP_309202687.1">
    <property type="nucleotide sequence ID" value="NZ_CP133548.1"/>
</dbReference>
<feature type="region of interest" description="Disordered" evidence="1">
    <location>
        <begin position="325"/>
        <end position="354"/>
    </location>
</feature>